<reference evidence="1" key="1">
    <citation type="submission" date="2018-02" db="EMBL/GenBank/DDBJ databases">
        <title>Rhizophora mucronata_Transcriptome.</title>
        <authorList>
            <person name="Meera S.P."/>
            <person name="Sreeshan A."/>
            <person name="Augustine A."/>
        </authorList>
    </citation>
    <scope>NUCLEOTIDE SEQUENCE</scope>
    <source>
        <tissue evidence="1">Leaf</tissue>
    </source>
</reference>
<name>A0A2P2P8Y7_RHIMU</name>
<sequence length="28" mass="3263">MPIHQKRLVVLFVIKHPLADPQLVPFLI</sequence>
<dbReference type="AlphaFoldDB" id="A0A2P2P8Y7"/>
<organism evidence="1">
    <name type="scientific">Rhizophora mucronata</name>
    <name type="common">Asiatic mangrove</name>
    <dbReference type="NCBI Taxonomy" id="61149"/>
    <lineage>
        <taxon>Eukaryota</taxon>
        <taxon>Viridiplantae</taxon>
        <taxon>Streptophyta</taxon>
        <taxon>Embryophyta</taxon>
        <taxon>Tracheophyta</taxon>
        <taxon>Spermatophyta</taxon>
        <taxon>Magnoliopsida</taxon>
        <taxon>eudicotyledons</taxon>
        <taxon>Gunneridae</taxon>
        <taxon>Pentapetalae</taxon>
        <taxon>rosids</taxon>
        <taxon>fabids</taxon>
        <taxon>Malpighiales</taxon>
        <taxon>Rhizophoraceae</taxon>
        <taxon>Rhizophora</taxon>
    </lineage>
</organism>
<accession>A0A2P2P8Y7</accession>
<proteinExistence type="predicted"/>
<evidence type="ECO:0000313" key="1">
    <source>
        <dbReference type="EMBL" id="MBX51234.1"/>
    </source>
</evidence>
<dbReference type="EMBL" id="GGEC01070750">
    <property type="protein sequence ID" value="MBX51234.1"/>
    <property type="molecule type" value="Transcribed_RNA"/>
</dbReference>
<protein>
    <submittedName>
        <fullName evidence="1">Uncharacterized protein</fullName>
    </submittedName>
</protein>